<dbReference type="Pfam" id="PF04265">
    <property type="entry name" value="TPK_B1_binding"/>
    <property type="match status" value="1"/>
</dbReference>
<dbReference type="InterPro" id="IPR007373">
    <property type="entry name" value="Thiamin_PyroPKinase_B1-bd"/>
</dbReference>
<dbReference type="AlphaFoldDB" id="A0A078MBE4"/>
<dbReference type="SUPFAM" id="SSF63862">
    <property type="entry name" value="Thiamin pyrophosphokinase, substrate-binding domain"/>
    <property type="match status" value="1"/>
</dbReference>
<dbReference type="Pfam" id="PF04263">
    <property type="entry name" value="TPK_catalytic"/>
    <property type="match status" value="1"/>
</dbReference>
<reference evidence="7" key="1">
    <citation type="submission" date="2014-07" db="EMBL/GenBank/DDBJ databases">
        <authorList>
            <person name="Urmite Genomes Urmite Genomes"/>
        </authorList>
    </citation>
    <scope>NUCLEOTIDE SEQUENCE</scope>
    <source>
        <strain evidence="7">13S34_air</strain>
    </source>
</reference>
<dbReference type="SUPFAM" id="SSF63999">
    <property type="entry name" value="Thiamin pyrophosphokinase, catalytic domain"/>
    <property type="match status" value="1"/>
</dbReference>
<dbReference type="GO" id="GO:0016301">
    <property type="term" value="F:kinase activity"/>
    <property type="evidence" value="ECO:0007669"/>
    <property type="project" value="UniProtKB-KW"/>
</dbReference>
<dbReference type="InterPro" id="IPR036759">
    <property type="entry name" value="TPK_catalytic_sf"/>
</dbReference>
<evidence type="ECO:0000256" key="1">
    <source>
        <dbReference type="ARBA" id="ARBA00022679"/>
    </source>
</evidence>
<evidence type="ECO:0000256" key="4">
    <source>
        <dbReference type="ARBA" id="ARBA00022840"/>
    </source>
</evidence>
<dbReference type="CDD" id="cd07995">
    <property type="entry name" value="TPK"/>
    <property type="match status" value="1"/>
</dbReference>
<dbReference type="InterPro" id="IPR006282">
    <property type="entry name" value="Thi_PPkinase"/>
</dbReference>
<sequence length="215" mass="23932">MTRVIICAGGPVEELCDLLSYVNKETVVIGADRGSLYCIAQGITPTIMIGDFDSVTAEEWQKLQQTNAEIERYPAEKDDTDTNLALQRALALTPTEVIVTGVTGGRLDHYEAVLRKIYELQQDYPHITWQIASRRNHIRFLLPGTTKLTKSDLAYVSFFAYGGDVSSVTIRGLKYETTNEPMPLTCGLFTSNEFVGEAATISFEENTIMMIMSED</sequence>
<dbReference type="GO" id="GO:0009229">
    <property type="term" value="P:thiamine diphosphate biosynthetic process"/>
    <property type="evidence" value="ECO:0007669"/>
    <property type="project" value="InterPro"/>
</dbReference>
<protein>
    <recommendedName>
        <fullName evidence="5">Thiamine diphosphokinase</fullName>
        <ecNumber evidence="5">2.7.6.2</ecNumber>
    </recommendedName>
</protein>
<dbReference type="NCBIfam" id="TIGR01378">
    <property type="entry name" value="thi_PPkinase"/>
    <property type="match status" value="1"/>
</dbReference>
<dbReference type="GO" id="GO:0006772">
    <property type="term" value="P:thiamine metabolic process"/>
    <property type="evidence" value="ECO:0007669"/>
    <property type="project" value="UniProtKB-UniRule"/>
</dbReference>
<dbReference type="HOGENOM" id="CLU_044237_1_2_9"/>
<dbReference type="PANTHER" id="PTHR41299">
    <property type="entry name" value="THIAMINE PYROPHOSPHOKINASE"/>
    <property type="match status" value="1"/>
</dbReference>
<evidence type="ECO:0000259" key="6">
    <source>
        <dbReference type="SMART" id="SM00983"/>
    </source>
</evidence>
<name>A0A078MBE4_9BACL</name>
<evidence type="ECO:0000256" key="5">
    <source>
        <dbReference type="NCBIfam" id="TIGR01378"/>
    </source>
</evidence>
<dbReference type="GO" id="GO:0030975">
    <property type="term" value="F:thiamine binding"/>
    <property type="evidence" value="ECO:0007669"/>
    <property type="project" value="InterPro"/>
</dbReference>
<keyword evidence="4" id="KW-0067">ATP-binding</keyword>
<feature type="domain" description="Thiamin pyrophosphokinase thiamin-binding" evidence="6">
    <location>
        <begin position="144"/>
        <end position="209"/>
    </location>
</feature>
<dbReference type="PATRIC" id="fig|1461583.4.peg.1318"/>
<dbReference type="EMBL" id="LN483074">
    <property type="protein sequence ID" value="CEA02737.1"/>
    <property type="molecule type" value="Genomic_DNA"/>
</dbReference>
<keyword evidence="3 7" id="KW-0418">Kinase</keyword>
<evidence type="ECO:0000313" key="7">
    <source>
        <dbReference type="EMBL" id="CEA02737.1"/>
    </source>
</evidence>
<organism evidence="7">
    <name type="scientific">Metalysinibacillus saudimassiliensis</name>
    <dbReference type="NCBI Taxonomy" id="1461583"/>
    <lineage>
        <taxon>Bacteria</taxon>
        <taxon>Bacillati</taxon>
        <taxon>Bacillota</taxon>
        <taxon>Bacilli</taxon>
        <taxon>Bacillales</taxon>
        <taxon>Caryophanaceae</taxon>
        <taxon>Metalysinibacillus</taxon>
    </lineage>
</organism>
<evidence type="ECO:0000256" key="2">
    <source>
        <dbReference type="ARBA" id="ARBA00022741"/>
    </source>
</evidence>
<dbReference type="PANTHER" id="PTHR41299:SF1">
    <property type="entry name" value="THIAMINE PYROPHOSPHOKINASE"/>
    <property type="match status" value="1"/>
</dbReference>
<dbReference type="InterPro" id="IPR007371">
    <property type="entry name" value="TPK_catalytic"/>
</dbReference>
<dbReference type="InterPro" id="IPR036371">
    <property type="entry name" value="TPK_B1-bd_sf"/>
</dbReference>
<accession>A0A078MBE4</accession>
<gene>
    <name evidence="7" type="primary">thiN</name>
    <name evidence="7" type="ORF">BN1050_01362</name>
</gene>
<proteinExistence type="predicted"/>
<keyword evidence="1" id="KW-0808">Transferase</keyword>
<keyword evidence="2" id="KW-0547">Nucleotide-binding</keyword>
<dbReference type="GO" id="GO:0005524">
    <property type="term" value="F:ATP binding"/>
    <property type="evidence" value="ECO:0007669"/>
    <property type="project" value="UniProtKB-KW"/>
</dbReference>
<dbReference type="EC" id="2.7.6.2" evidence="5"/>
<dbReference type="InterPro" id="IPR053149">
    <property type="entry name" value="TPK"/>
</dbReference>
<dbReference type="Gene3D" id="3.40.50.10240">
    <property type="entry name" value="Thiamin pyrophosphokinase, catalytic domain"/>
    <property type="match status" value="1"/>
</dbReference>
<evidence type="ECO:0000256" key="3">
    <source>
        <dbReference type="ARBA" id="ARBA00022777"/>
    </source>
</evidence>
<dbReference type="GO" id="GO:0004788">
    <property type="term" value="F:thiamine diphosphokinase activity"/>
    <property type="evidence" value="ECO:0007669"/>
    <property type="project" value="UniProtKB-UniRule"/>
</dbReference>
<dbReference type="SMART" id="SM00983">
    <property type="entry name" value="TPK_B1_binding"/>
    <property type="match status" value="1"/>
</dbReference>